<dbReference type="AlphaFoldDB" id="F9DQ73"/>
<reference evidence="1 2" key="1">
    <citation type="submission" date="2011-04" db="EMBL/GenBank/DDBJ databases">
        <authorList>
            <person name="Muzny D."/>
            <person name="Qin X."/>
            <person name="Deng J."/>
            <person name="Jiang H."/>
            <person name="Liu Y."/>
            <person name="Qu J."/>
            <person name="Song X.-Z."/>
            <person name="Zhang L."/>
            <person name="Thornton R."/>
            <person name="Coyle M."/>
            <person name="Francisco L."/>
            <person name="Jackson L."/>
            <person name="Javaid M."/>
            <person name="Korchina V."/>
            <person name="Kovar C."/>
            <person name="Mata R."/>
            <person name="Mathew T."/>
            <person name="Ngo R."/>
            <person name="Nguyen L."/>
            <person name="Nguyen N."/>
            <person name="Okwuonu G."/>
            <person name="Ongeri F."/>
            <person name="Pham C."/>
            <person name="Simmons D."/>
            <person name="Wilczek-Boney K."/>
            <person name="Hale W."/>
            <person name="Jakkamsetti A."/>
            <person name="Pham P."/>
            <person name="Ruth R."/>
            <person name="San Lucas F."/>
            <person name="Warren J."/>
            <person name="Zhang J."/>
            <person name="Zhao Z."/>
            <person name="Zhou C."/>
            <person name="Zhu D."/>
            <person name="Lee S."/>
            <person name="Bess C."/>
            <person name="Blankenburg K."/>
            <person name="Forbes L."/>
            <person name="Fu Q."/>
            <person name="Gubbala S."/>
            <person name="Hirani K."/>
            <person name="Jayaseelan J.C."/>
            <person name="Lara F."/>
            <person name="Munidasa M."/>
            <person name="Palculict T."/>
            <person name="Patil S."/>
            <person name="Pu L.-L."/>
            <person name="Saada N."/>
            <person name="Tang L."/>
            <person name="Weissenberger G."/>
            <person name="Zhu Y."/>
            <person name="Hemphill L."/>
            <person name="Shang Y."/>
            <person name="Youmans B."/>
            <person name="Ayvaz T."/>
            <person name="Ross M."/>
            <person name="Santibanez J."/>
            <person name="Aqrawi P."/>
            <person name="Gross S."/>
            <person name="Joshi V."/>
            <person name="Fowler G."/>
            <person name="Nazareth L."/>
            <person name="Reid J."/>
            <person name="Worley K."/>
            <person name="Petrosino J."/>
            <person name="Highlander S."/>
            <person name="Gibbs R."/>
        </authorList>
    </citation>
    <scope>NUCLEOTIDE SEQUENCE [LARGE SCALE GENOMIC DNA]</scope>
    <source>
        <strain evidence="1 2">2681</strain>
    </source>
</reference>
<dbReference type="eggNOG" id="COG1086">
    <property type="taxonomic scope" value="Bacteria"/>
</dbReference>
<dbReference type="HOGENOM" id="CLU_1242483_0_0_9"/>
<gene>
    <name evidence="1" type="ORF">HMPREF9372_0953</name>
</gene>
<comment type="caution">
    <text evidence="1">The sequence shown here is derived from an EMBL/GenBank/DDBJ whole genome shotgun (WGS) entry which is preliminary data.</text>
</comment>
<protein>
    <submittedName>
        <fullName evidence="1">Uncharacterized protein</fullName>
    </submittedName>
</protein>
<dbReference type="EMBL" id="AFPZ01000023">
    <property type="protein sequence ID" value="EGQ27050.1"/>
    <property type="molecule type" value="Genomic_DNA"/>
</dbReference>
<organism evidence="1 2">
    <name type="scientific">Sporosarcina newyorkensis 2681</name>
    <dbReference type="NCBI Taxonomy" id="1027292"/>
    <lineage>
        <taxon>Bacteria</taxon>
        <taxon>Bacillati</taxon>
        <taxon>Bacillota</taxon>
        <taxon>Bacilli</taxon>
        <taxon>Bacillales</taxon>
        <taxon>Caryophanaceae</taxon>
        <taxon>Sporosarcina</taxon>
    </lineage>
</organism>
<evidence type="ECO:0000313" key="2">
    <source>
        <dbReference type="Proteomes" id="UP000005316"/>
    </source>
</evidence>
<dbReference type="SUPFAM" id="SSF53335">
    <property type="entry name" value="S-adenosyl-L-methionine-dependent methyltransferases"/>
    <property type="match status" value="1"/>
</dbReference>
<accession>F9DQ73</accession>
<dbReference type="Proteomes" id="UP000005316">
    <property type="component" value="Unassembled WGS sequence"/>
</dbReference>
<dbReference type="Gene3D" id="3.40.50.150">
    <property type="entry name" value="Vaccinia Virus protein VP39"/>
    <property type="match status" value="1"/>
</dbReference>
<evidence type="ECO:0000313" key="1">
    <source>
        <dbReference type="EMBL" id="EGQ27050.1"/>
    </source>
</evidence>
<proteinExistence type="predicted"/>
<sequence length="222" mass="25471">AIVSSKDLIDKYTTNMWILISSTWHDEIEKQLKELGIKNIKTYSLNEYVNNTYIKNGTSESYKRYFIEEVNEFEKFYNMLEDLDSRQVFKNLIAYRISGNLDCLKESSFSQYFHPKVHPVKGDVIIDGGGFTGDTVKQFNNYLHSCCKIHSFVPSSNNYAQMVSFIEVENLLNVTAVQAGLGEKIGKFCMNPIKDGNNPGYSISTERSEEIMVISLDEYVEK</sequence>
<dbReference type="RefSeq" id="WP_009765820.1">
    <property type="nucleotide sequence ID" value="NZ_GL982997.1"/>
</dbReference>
<name>F9DQ73_9BACL</name>
<feature type="non-terminal residue" evidence="1">
    <location>
        <position position="1"/>
    </location>
</feature>
<dbReference type="InterPro" id="IPR029063">
    <property type="entry name" value="SAM-dependent_MTases_sf"/>
</dbReference>